<evidence type="ECO:0000313" key="9">
    <source>
        <dbReference type="Proteomes" id="UP000292003"/>
    </source>
</evidence>
<protein>
    <submittedName>
        <fullName evidence="8">SARP family transcriptional regulator</fullName>
    </submittedName>
</protein>
<gene>
    <name evidence="8" type="ORF">EWH70_29865</name>
</gene>
<dbReference type="SMART" id="SM01043">
    <property type="entry name" value="BTAD"/>
    <property type="match status" value="1"/>
</dbReference>
<comment type="caution">
    <text evidence="8">The sequence shown here is derived from an EMBL/GenBank/DDBJ whole genome shotgun (WGS) entry which is preliminary data.</text>
</comment>
<dbReference type="PROSITE" id="PS51755">
    <property type="entry name" value="OMPR_PHOB"/>
    <property type="match status" value="1"/>
</dbReference>
<dbReference type="InterPro" id="IPR005158">
    <property type="entry name" value="BTAD"/>
</dbReference>
<dbReference type="GO" id="GO:0006355">
    <property type="term" value="P:regulation of DNA-templated transcription"/>
    <property type="evidence" value="ECO:0007669"/>
    <property type="project" value="InterPro"/>
</dbReference>
<feature type="DNA-binding region" description="OmpR/PhoB-type" evidence="5">
    <location>
        <begin position="1"/>
        <end position="100"/>
    </location>
</feature>
<dbReference type="PROSITE" id="PS50043">
    <property type="entry name" value="HTH_LUXR_2"/>
    <property type="match status" value="1"/>
</dbReference>
<evidence type="ECO:0000256" key="5">
    <source>
        <dbReference type="PROSITE-ProRule" id="PRU01091"/>
    </source>
</evidence>
<evidence type="ECO:0000256" key="1">
    <source>
        <dbReference type="ARBA" id="ARBA00005820"/>
    </source>
</evidence>
<dbReference type="InterPro" id="IPR016032">
    <property type="entry name" value="Sig_transdc_resp-reg_C-effctor"/>
</dbReference>
<keyword evidence="2" id="KW-0805">Transcription regulation</keyword>
<feature type="domain" description="HTH luxR-type" evidence="6">
    <location>
        <begin position="1122"/>
        <end position="1187"/>
    </location>
</feature>
<dbReference type="Gene3D" id="1.10.10.10">
    <property type="entry name" value="Winged helix-like DNA-binding domain superfamily/Winged helix DNA-binding domain"/>
    <property type="match status" value="2"/>
</dbReference>
<dbReference type="InterPro" id="IPR000792">
    <property type="entry name" value="Tscrpt_reg_LuxR_C"/>
</dbReference>
<dbReference type="Proteomes" id="UP000292003">
    <property type="component" value="Unassembled WGS sequence"/>
</dbReference>
<proteinExistence type="inferred from homology"/>
<dbReference type="GO" id="GO:0003677">
    <property type="term" value="F:DNA binding"/>
    <property type="evidence" value="ECO:0007669"/>
    <property type="project" value="UniProtKB-UniRule"/>
</dbReference>
<dbReference type="PROSITE" id="PS00622">
    <property type="entry name" value="HTH_LUXR_1"/>
    <property type="match status" value="1"/>
</dbReference>
<dbReference type="InterPro" id="IPR051677">
    <property type="entry name" value="AfsR-DnrI-RedD_regulator"/>
</dbReference>
<dbReference type="InterPro" id="IPR027417">
    <property type="entry name" value="P-loop_NTPase"/>
</dbReference>
<dbReference type="SMART" id="SM00862">
    <property type="entry name" value="Trans_reg_C"/>
    <property type="match status" value="1"/>
</dbReference>
<dbReference type="Pfam" id="PF13191">
    <property type="entry name" value="AAA_16"/>
    <property type="match status" value="1"/>
</dbReference>
<dbReference type="SUPFAM" id="SSF48452">
    <property type="entry name" value="TPR-like"/>
    <property type="match status" value="2"/>
</dbReference>
<dbReference type="EMBL" id="SFCC01000018">
    <property type="protein sequence ID" value="RZQ60197.1"/>
    <property type="molecule type" value="Genomic_DNA"/>
</dbReference>
<dbReference type="InterPro" id="IPR001867">
    <property type="entry name" value="OmpR/PhoB-type_DNA-bd"/>
</dbReference>
<dbReference type="PRINTS" id="PR00038">
    <property type="entry name" value="HTHLUXR"/>
</dbReference>
<dbReference type="Pfam" id="PF03704">
    <property type="entry name" value="BTAD"/>
    <property type="match status" value="1"/>
</dbReference>
<dbReference type="PANTHER" id="PTHR35807">
    <property type="entry name" value="TRANSCRIPTIONAL REGULATOR REDD-RELATED"/>
    <property type="match status" value="1"/>
</dbReference>
<dbReference type="SUPFAM" id="SSF46894">
    <property type="entry name" value="C-terminal effector domain of the bipartite response regulators"/>
    <property type="match status" value="2"/>
</dbReference>
<keyword evidence="3 5" id="KW-0238">DNA-binding</keyword>
<evidence type="ECO:0000259" key="6">
    <source>
        <dbReference type="PROSITE" id="PS50043"/>
    </source>
</evidence>
<feature type="domain" description="OmpR/PhoB-type" evidence="7">
    <location>
        <begin position="1"/>
        <end position="100"/>
    </location>
</feature>
<dbReference type="InterPro" id="IPR036388">
    <property type="entry name" value="WH-like_DNA-bd_sf"/>
</dbReference>
<dbReference type="InterPro" id="IPR041664">
    <property type="entry name" value="AAA_16"/>
</dbReference>
<keyword evidence="9" id="KW-1185">Reference proteome</keyword>
<dbReference type="Gene3D" id="3.40.50.300">
    <property type="entry name" value="P-loop containing nucleotide triphosphate hydrolases"/>
    <property type="match status" value="1"/>
</dbReference>
<evidence type="ECO:0000259" key="7">
    <source>
        <dbReference type="PROSITE" id="PS51755"/>
    </source>
</evidence>
<dbReference type="OrthoDB" id="8482304at2"/>
<organism evidence="8 9">
    <name type="scientific">Amycolatopsis suaedae</name>
    <dbReference type="NCBI Taxonomy" id="2510978"/>
    <lineage>
        <taxon>Bacteria</taxon>
        <taxon>Bacillati</taxon>
        <taxon>Actinomycetota</taxon>
        <taxon>Actinomycetes</taxon>
        <taxon>Pseudonocardiales</taxon>
        <taxon>Pseudonocardiaceae</taxon>
        <taxon>Amycolatopsis</taxon>
    </lineage>
</organism>
<evidence type="ECO:0000313" key="8">
    <source>
        <dbReference type="EMBL" id="RZQ60197.1"/>
    </source>
</evidence>
<accession>A0A4Q7J093</accession>
<dbReference type="SUPFAM" id="SSF52540">
    <property type="entry name" value="P-loop containing nucleoside triphosphate hydrolases"/>
    <property type="match status" value="1"/>
</dbReference>
<sequence length="1188" mass="128466">MPDALRVELLGPPRVWRGDQPVSLGSPRPTGLFTVLALRPGRPVPHDELVAALWEDTPPRGAAATLHTYVSGLRRALDPGRRRGADSPLATTPAGYVLRLDEDALDVAVFERACERGRGRHEAGDHREAAATLRAALDLWRGEPLAGVAGSFAEGNRTRLTELRLTAVENWAAAVLAGGGHAEVVAELTGLVREYPLREQLREPLMLALYRAGRQADALEVFADVRRTLDRELGVRPGPRLRRLRERVVARDPALDGRPADTEAPLSVLPGSVANALGRPGRAFVGRAAQVDRLREVVGEVAAGRGRAVWIEGEPGIGKSELLIEAFADAGHRGCQIAWGVADERRRGFPLQVFLDCFALDTGADPATVADRLLALVDRQCQRGPLVVVTDDLHHADEASLELWRRLCAAARQLPLLLVAATRPLPGDDRHARLRRGVDDHDGEVVLLGPLPESEVADLVRLAAGGAPGRRLAGLVARADGSPLFVAEMVASLVRSHGLVRRGAVVDLPESVEFDPPPSVLAAVRRRLAGLPERTLDVLRRAALLGVGFGVRDVAAVTGLGVAELVPVFEQAVAAGVIADGPDEPAFRHPALRQALYESIPEDQRPALHRLTARRLADAGAPVLRVAEQFAAASGDADDWLVTWLTRWHDPLANRAPAVALDLLERALRVCGQDDPRRERLELAHVRLLFRLDRLPVEAARAALERATEPDHVAETRHVLAASLYRRGRAGEAIAVITAAQDDPDVPDLWRVRDRHLLANFRRGGLDDLDGMRRQATEALRLAGDDDYLSAHAWQSLWLVHSVHRRHEEALAAVDNALARTRDSAELAGLRVDLLDNRMFTLQNLDRLDEAEESLQCARAVAAAHDLPSGLQVSAAVHHYWTGRWDQALAELDTVTEETSVITLNGLREPGPAALLLHGVAALIAARRGETGQAAAHLERAEDYGAASTSERESLDFLLAAQSLVAEQRGDLLEALRLLEPVLDPTYAQMMLRHQWLPGYVRLAMAAGDPSSAVRALVVCEEEAAKEVTPARAWAATLWCRGLIDGDPVPVLRAARHFRRAGRRLEFALAAEDAGGLLSGNGRTALSGAAFATAAQIFADLTARWDVERVQSRWGGRVRHAEGEGWAALTPLEVRIATLVAGGHSNPDIAGELVLPRRTVQAHVARVLDKLGTPSRAGVAGHVGRRST</sequence>
<dbReference type="PANTHER" id="PTHR35807:SF1">
    <property type="entry name" value="TRANSCRIPTIONAL REGULATOR REDD"/>
    <property type="match status" value="1"/>
</dbReference>
<dbReference type="SMART" id="SM00421">
    <property type="entry name" value="HTH_LUXR"/>
    <property type="match status" value="1"/>
</dbReference>
<evidence type="ECO:0000256" key="4">
    <source>
        <dbReference type="ARBA" id="ARBA00023163"/>
    </source>
</evidence>
<comment type="similarity">
    <text evidence="1">Belongs to the AfsR/DnrI/RedD regulatory family.</text>
</comment>
<keyword evidence="4" id="KW-0804">Transcription</keyword>
<dbReference type="Pfam" id="PF00196">
    <property type="entry name" value="GerE"/>
    <property type="match status" value="1"/>
</dbReference>
<dbReference type="AlphaFoldDB" id="A0A4Q7J093"/>
<dbReference type="Pfam" id="PF00486">
    <property type="entry name" value="Trans_reg_C"/>
    <property type="match status" value="1"/>
</dbReference>
<dbReference type="InterPro" id="IPR011990">
    <property type="entry name" value="TPR-like_helical_dom_sf"/>
</dbReference>
<dbReference type="GO" id="GO:0000160">
    <property type="term" value="P:phosphorelay signal transduction system"/>
    <property type="evidence" value="ECO:0007669"/>
    <property type="project" value="InterPro"/>
</dbReference>
<reference evidence="8 9" key="1">
    <citation type="submission" date="2019-02" db="EMBL/GenBank/DDBJ databases">
        <title>Draft genome sequence of Amycolatopsis sp. 8-3EHSu isolated from roots of Suaeda maritima.</title>
        <authorList>
            <person name="Duangmal K."/>
            <person name="Chantavorakit T."/>
        </authorList>
    </citation>
    <scope>NUCLEOTIDE SEQUENCE [LARGE SCALE GENOMIC DNA]</scope>
    <source>
        <strain evidence="8 9">8-3EHSu</strain>
    </source>
</reference>
<evidence type="ECO:0000256" key="2">
    <source>
        <dbReference type="ARBA" id="ARBA00023015"/>
    </source>
</evidence>
<evidence type="ECO:0000256" key="3">
    <source>
        <dbReference type="ARBA" id="ARBA00023125"/>
    </source>
</evidence>
<dbReference type="CDD" id="cd15831">
    <property type="entry name" value="BTAD"/>
    <property type="match status" value="1"/>
</dbReference>
<dbReference type="RefSeq" id="WP_130478898.1">
    <property type="nucleotide sequence ID" value="NZ_SFCC01000018.1"/>
</dbReference>
<dbReference type="Gene3D" id="1.25.40.10">
    <property type="entry name" value="Tetratricopeptide repeat domain"/>
    <property type="match status" value="2"/>
</dbReference>
<name>A0A4Q7J093_9PSEU</name>